<dbReference type="EMBL" id="BMXP01000003">
    <property type="protein sequence ID" value="GGW84761.1"/>
    <property type="molecule type" value="Genomic_DNA"/>
</dbReference>
<evidence type="ECO:0000259" key="5">
    <source>
        <dbReference type="Pfam" id="PF06803"/>
    </source>
</evidence>
<proteinExistence type="predicted"/>
<evidence type="ECO:0000256" key="3">
    <source>
        <dbReference type="ARBA" id="ARBA00022989"/>
    </source>
</evidence>
<evidence type="ECO:0000313" key="6">
    <source>
        <dbReference type="EMBL" id="GGW84761.1"/>
    </source>
</evidence>
<dbReference type="InterPro" id="IPR010652">
    <property type="entry name" value="DUF1232"/>
</dbReference>
<dbReference type="GO" id="GO:0012505">
    <property type="term" value="C:endomembrane system"/>
    <property type="evidence" value="ECO:0007669"/>
    <property type="project" value="UniProtKB-SubCell"/>
</dbReference>
<feature type="domain" description="DUF1232" evidence="5">
    <location>
        <begin position="85"/>
        <end position="115"/>
    </location>
</feature>
<dbReference type="AlphaFoldDB" id="A0A918MYW6"/>
<dbReference type="Pfam" id="PF06803">
    <property type="entry name" value="DUF1232"/>
    <property type="match status" value="1"/>
</dbReference>
<comment type="caution">
    <text evidence="6">The sequence shown here is derived from an EMBL/GenBank/DDBJ whole genome shotgun (WGS) entry which is preliminary data.</text>
</comment>
<accession>A0A918MYW6</accession>
<dbReference type="Proteomes" id="UP000631300">
    <property type="component" value="Unassembled WGS sequence"/>
</dbReference>
<keyword evidence="2" id="KW-0812">Transmembrane</keyword>
<organism evidence="6 7">
    <name type="scientific">Alteromonas halophila</name>
    <dbReference type="NCBI Taxonomy" id="516698"/>
    <lineage>
        <taxon>Bacteria</taxon>
        <taxon>Pseudomonadati</taxon>
        <taxon>Pseudomonadota</taxon>
        <taxon>Gammaproteobacteria</taxon>
        <taxon>Alteromonadales</taxon>
        <taxon>Alteromonadaceae</taxon>
        <taxon>Alteromonas/Salinimonas group</taxon>
        <taxon>Alteromonas</taxon>
    </lineage>
</organism>
<keyword evidence="3" id="KW-1133">Transmembrane helix</keyword>
<reference evidence="6" key="1">
    <citation type="journal article" date="2014" name="Int. J. Syst. Evol. Microbiol.">
        <title>Complete genome sequence of Corynebacterium casei LMG S-19264T (=DSM 44701T), isolated from a smear-ripened cheese.</title>
        <authorList>
            <consortium name="US DOE Joint Genome Institute (JGI-PGF)"/>
            <person name="Walter F."/>
            <person name="Albersmeier A."/>
            <person name="Kalinowski J."/>
            <person name="Ruckert C."/>
        </authorList>
    </citation>
    <scope>NUCLEOTIDE SEQUENCE</scope>
    <source>
        <strain evidence="6">KCTC 22164</strain>
    </source>
</reference>
<evidence type="ECO:0000256" key="2">
    <source>
        <dbReference type="ARBA" id="ARBA00022692"/>
    </source>
</evidence>
<sequence length="183" mass="20942">MSISITFELSDEDLDHFRDAMKAAADNASKYSDEEILDKAAQACKEIEEANVPAFVSERLTSLEMLMAAVQDEEWQLPDDEKKNILTSLAYFVDPQDMVPDHIPGLGYLDDAIMIELVIQELSLDLNAYGEFCSYRATEERRRGADAKVDRESWLEGKRSQIRSNLRRKRQSGSRKRVFGRIM</sequence>
<evidence type="ECO:0000256" key="1">
    <source>
        <dbReference type="ARBA" id="ARBA00004127"/>
    </source>
</evidence>
<protein>
    <recommendedName>
        <fullName evidence="5">DUF1232 domain-containing protein</fullName>
    </recommendedName>
</protein>
<evidence type="ECO:0000256" key="4">
    <source>
        <dbReference type="ARBA" id="ARBA00023136"/>
    </source>
</evidence>
<reference evidence="6" key="2">
    <citation type="submission" date="2020-09" db="EMBL/GenBank/DDBJ databases">
        <authorList>
            <person name="Sun Q."/>
            <person name="Kim S."/>
        </authorList>
    </citation>
    <scope>NUCLEOTIDE SEQUENCE</scope>
    <source>
        <strain evidence="6">KCTC 22164</strain>
    </source>
</reference>
<name>A0A918MYW6_9ALTE</name>
<keyword evidence="4" id="KW-0472">Membrane</keyword>
<comment type="subcellular location">
    <subcellularLocation>
        <location evidence="1">Endomembrane system</location>
        <topology evidence="1">Multi-pass membrane protein</topology>
    </subcellularLocation>
</comment>
<dbReference type="RefSeq" id="WP_189405575.1">
    <property type="nucleotide sequence ID" value="NZ_BMXP01000003.1"/>
</dbReference>
<keyword evidence="7" id="KW-1185">Reference proteome</keyword>
<gene>
    <name evidence="6" type="ORF">GCM10007391_18150</name>
</gene>
<evidence type="ECO:0000313" key="7">
    <source>
        <dbReference type="Proteomes" id="UP000631300"/>
    </source>
</evidence>